<evidence type="ECO:0000313" key="4">
    <source>
        <dbReference type="Proteomes" id="UP000756921"/>
    </source>
</evidence>
<proteinExistence type="predicted"/>
<feature type="region of interest" description="Disordered" evidence="1">
    <location>
        <begin position="82"/>
        <end position="103"/>
    </location>
</feature>
<organism evidence="3 4">
    <name type="scientific">Paraphaeosphaeria minitans</name>
    <dbReference type="NCBI Taxonomy" id="565426"/>
    <lineage>
        <taxon>Eukaryota</taxon>
        <taxon>Fungi</taxon>
        <taxon>Dikarya</taxon>
        <taxon>Ascomycota</taxon>
        <taxon>Pezizomycotina</taxon>
        <taxon>Dothideomycetes</taxon>
        <taxon>Pleosporomycetidae</taxon>
        <taxon>Pleosporales</taxon>
        <taxon>Massarineae</taxon>
        <taxon>Didymosphaeriaceae</taxon>
        <taxon>Paraphaeosphaeria</taxon>
    </lineage>
</organism>
<keyword evidence="4" id="KW-1185">Reference proteome</keyword>
<dbReference type="PROSITE" id="PS51257">
    <property type="entry name" value="PROKAR_LIPOPROTEIN"/>
    <property type="match status" value="1"/>
</dbReference>
<keyword evidence="2" id="KW-0732">Signal</keyword>
<feature type="chain" id="PRO_5040109991" description="Extracellular membrane protein CFEM domain-containing protein" evidence="2">
    <location>
        <begin position="20"/>
        <end position="103"/>
    </location>
</feature>
<feature type="signal peptide" evidence="2">
    <location>
        <begin position="1"/>
        <end position="19"/>
    </location>
</feature>
<comment type="caution">
    <text evidence="3">The sequence shown here is derived from an EMBL/GenBank/DDBJ whole genome shotgun (WGS) entry which is preliminary data.</text>
</comment>
<evidence type="ECO:0008006" key="5">
    <source>
        <dbReference type="Google" id="ProtNLM"/>
    </source>
</evidence>
<evidence type="ECO:0000256" key="2">
    <source>
        <dbReference type="SAM" id="SignalP"/>
    </source>
</evidence>
<name>A0A9P6GN92_9PLEO</name>
<protein>
    <recommendedName>
        <fullName evidence="5">Extracellular membrane protein CFEM domain-containing protein</fullName>
    </recommendedName>
</protein>
<accession>A0A9P6GN92</accession>
<sequence length="103" mass="11108">MRPAHLATIFSTLLLTTQACKCLVDRRVNKDVTFRCCANLNGIFVNGNDCNAHSISERLSNFAHCCNRSGLVSDCKFPREAEIGGDEAEGEEEGAEEGTAEGA</sequence>
<evidence type="ECO:0000256" key="1">
    <source>
        <dbReference type="SAM" id="MobiDB-lite"/>
    </source>
</evidence>
<dbReference type="Proteomes" id="UP000756921">
    <property type="component" value="Unassembled WGS sequence"/>
</dbReference>
<dbReference type="OrthoDB" id="3624704at2759"/>
<reference evidence="3" key="1">
    <citation type="journal article" date="2020" name="Mol. Plant Microbe Interact.">
        <title>Genome Sequence of the Biocontrol Agent Coniothyrium minitans strain Conio (IMI 134523).</title>
        <authorList>
            <person name="Patel D."/>
            <person name="Shittu T.A."/>
            <person name="Baroncelli R."/>
            <person name="Muthumeenakshi S."/>
            <person name="Osborne T.H."/>
            <person name="Janganan T.K."/>
            <person name="Sreenivasaprasad S."/>
        </authorList>
    </citation>
    <scope>NUCLEOTIDE SEQUENCE</scope>
    <source>
        <strain evidence="3">Conio</strain>
    </source>
</reference>
<dbReference type="EMBL" id="WJXW01000004">
    <property type="protein sequence ID" value="KAF9737209.1"/>
    <property type="molecule type" value="Genomic_DNA"/>
</dbReference>
<gene>
    <name evidence="3" type="ORF">PMIN01_04988</name>
</gene>
<evidence type="ECO:0000313" key="3">
    <source>
        <dbReference type="EMBL" id="KAF9737209.1"/>
    </source>
</evidence>
<feature type="compositionally biased region" description="Acidic residues" evidence="1">
    <location>
        <begin position="83"/>
        <end position="103"/>
    </location>
</feature>
<dbReference type="AlphaFoldDB" id="A0A9P6GN92"/>